<dbReference type="AlphaFoldDB" id="A0A8S1QTC3"/>
<dbReference type="PANTHER" id="PTHR13354">
    <property type="entry name" value="ROUND SPERMATID BASIC PROTEIN 1"/>
    <property type="match status" value="1"/>
</dbReference>
<dbReference type="GO" id="GO:0005634">
    <property type="term" value="C:nucleus"/>
    <property type="evidence" value="ECO:0007669"/>
    <property type="project" value="InterPro"/>
</dbReference>
<accession>A0A8S1QTC3</accession>
<dbReference type="InterPro" id="IPR026306">
    <property type="entry name" value="RSBN1/Dpy-2/CEP530"/>
</dbReference>
<dbReference type="EMBL" id="CAJJDN010000119">
    <property type="protein sequence ID" value="CAD8119016.1"/>
    <property type="molecule type" value="Genomic_DNA"/>
</dbReference>
<keyword evidence="2" id="KW-1185">Reference proteome</keyword>
<sequence>MRKSLDFYFLICKRLTRIAGGYIQFQNKKESIQLENINHFQVSQMFLNMGKDRFYKSWNGYIGNLKLNLCSGASEPSKDFINLPPNLNSFPKFYVTETIETCLIDTKIIEITQVNLKSVINILQAQGTQERICYCSPSKIEQLKV</sequence>
<evidence type="ECO:0000313" key="2">
    <source>
        <dbReference type="Proteomes" id="UP000692954"/>
    </source>
</evidence>
<comment type="caution">
    <text evidence="1">The sequence shown here is derived from an EMBL/GenBank/DDBJ whole genome shotgun (WGS) entry which is preliminary data.</text>
</comment>
<dbReference type="Proteomes" id="UP000692954">
    <property type="component" value="Unassembled WGS sequence"/>
</dbReference>
<reference evidence="1" key="1">
    <citation type="submission" date="2021-01" db="EMBL/GenBank/DDBJ databases">
        <authorList>
            <consortium name="Genoscope - CEA"/>
            <person name="William W."/>
        </authorList>
    </citation>
    <scope>NUCLEOTIDE SEQUENCE</scope>
</reference>
<name>A0A8S1QTC3_9CILI</name>
<dbReference type="PANTHER" id="PTHR13354:SF11">
    <property type="entry name" value="LYSINE-SPECIFIC DEMETHYLASE 9"/>
    <property type="match status" value="1"/>
</dbReference>
<organism evidence="1 2">
    <name type="scientific">Paramecium sonneborni</name>
    <dbReference type="NCBI Taxonomy" id="65129"/>
    <lineage>
        <taxon>Eukaryota</taxon>
        <taxon>Sar</taxon>
        <taxon>Alveolata</taxon>
        <taxon>Ciliophora</taxon>
        <taxon>Intramacronucleata</taxon>
        <taxon>Oligohymenophorea</taxon>
        <taxon>Peniculida</taxon>
        <taxon>Parameciidae</taxon>
        <taxon>Paramecium</taxon>
    </lineage>
</organism>
<evidence type="ECO:0000313" key="1">
    <source>
        <dbReference type="EMBL" id="CAD8119016.1"/>
    </source>
</evidence>
<gene>
    <name evidence="1" type="ORF">PSON_ATCC_30995.1.T1190118</name>
</gene>
<proteinExistence type="predicted"/>
<protein>
    <submittedName>
        <fullName evidence="1">Uncharacterized protein</fullName>
    </submittedName>
</protein>